<comment type="caution">
    <text evidence="3">The sequence shown here is derived from an EMBL/GenBank/DDBJ whole genome shotgun (WGS) entry which is preliminary data.</text>
</comment>
<keyword evidence="1" id="KW-0175">Coiled coil</keyword>
<evidence type="ECO:0000256" key="1">
    <source>
        <dbReference type="SAM" id="Coils"/>
    </source>
</evidence>
<proteinExistence type="predicted"/>
<dbReference type="EMBL" id="JAFCMP010000434">
    <property type="protein sequence ID" value="KAG5179970.1"/>
    <property type="molecule type" value="Genomic_DNA"/>
</dbReference>
<feature type="compositionally biased region" description="Polar residues" evidence="2">
    <location>
        <begin position="18"/>
        <end position="34"/>
    </location>
</feature>
<protein>
    <submittedName>
        <fullName evidence="3">Uncharacterized protein</fullName>
    </submittedName>
</protein>
<gene>
    <name evidence="3" type="ORF">JKP88DRAFT_325479</name>
</gene>
<accession>A0A835YRB1</accession>
<reference evidence="3" key="1">
    <citation type="submission" date="2021-02" db="EMBL/GenBank/DDBJ databases">
        <title>First Annotated Genome of the Yellow-green Alga Tribonema minus.</title>
        <authorList>
            <person name="Mahan K.M."/>
        </authorList>
    </citation>
    <scope>NUCLEOTIDE SEQUENCE</scope>
    <source>
        <strain evidence="3">UTEX B ZZ1240</strain>
    </source>
</reference>
<feature type="coiled-coil region" evidence="1">
    <location>
        <begin position="494"/>
        <end position="528"/>
    </location>
</feature>
<sequence length="642" mass="69374">MGREPGESQSLVSLSLSHQEQNGSPAPEQAGSSMANANPQALVNVAIADILPTVTDTAVIRGQILSGEGLDALILDDSDSATHNNTSGLLVKVSVMEGTATPNGSQQQAVPAPAANAMLRCKILVHTTEVARALSSTSWDNDSFELEICHERDVTALHADLVFALYEHQSSRQHFLGQASFRISSLLERLQQEGPEQIRQPALVASMQASLPLLSRTGTPVPGGKTATLVLSMSMALPLCLEEDHHTVNMTAAGALALSDVESAAHRRRNSSSSRGGGTSIVGKGQQAVARRRRQSSTRCGTETQHAAVPTSAAALAVPHKLASSRKQVLARKLQMENAHNAQRLAAIRGIPVSAASAKADGTHHQCKQSNQSSNSNEPVASIRSPTHRAASPAQPPLILVEEVQQESEKVADLRKRVAAARARSTHTQTNIERLGRAVLGLENYDNPYLLGSNTSAGPRERQTIANQTPACQQDAPQHLKDLQHLQEALVQQRDKDLFEAEELTREAEQAEEETKHLHSMLAEAHRQHKLYMHARHGDSPSSELLAAQQQILDLKAGIGALQCRRYSSDAFENEEEATLDVLQQLCVNTQQELTAVALERDTLKTLYDQYCHAGEQNMLKDSLAALDHALLYLMSSCTKVL</sequence>
<feature type="compositionally biased region" description="Low complexity" evidence="2">
    <location>
        <begin position="8"/>
        <end position="17"/>
    </location>
</feature>
<feature type="region of interest" description="Disordered" evidence="2">
    <location>
        <begin position="263"/>
        <end position="312"/>
    </location>
</feature>
<evidence type="ECO:0000313" key="4">
    <source>
        <dbReference type="Proteomes" id="UP000664859"/>
    </source>
</evidence>
<name>A0A835YRB1_9STRA</name>
<keyword evidence="4" id="KW-1185">Reference proteome</keyword>
<feature type="region of interest" description="Disordered" evidence="2">
    <location>
        <begin position="356"/>
        <end position="394"/>
    </location>
</feature>
<dbReference type="AlphaFoldDB" id="A0A835YRB1"/>
<feature type="region of interest" description="Disordered" evidence="2">
    <location>
        <begin position="1"/>
        <end position="34"/>
    </location>
</feature>
<evidence type="ECO:0000313" key="3">
    <source>
        <dbReference type="EMBL" id="KAG5179970.1"/>
    </source>
</evidence>
<dbReference type="Proteomes" id="UP000664859">
    <property type="component" value="Unassembled WGS sequence"/>
</dbReference>
<evidence type="ECO:0000256" key="2">
    <source>
        <dbReference type="SAM" id="MobiDB-lite"/>
    </source>
</evidence>
<organism evidence="3 4">
    <name type="scientific">Tribonema minus</name>
    <dbReference type="NCBI Taxonomy" id="303371"/>
    <lineage>
        <taxon>Eukaryota</taxon>
        <taxon>Sar</taxon>
        <taxon>Stramenopiles</taxon>
        <taxon>Ochrophyta</taxon>
        <taxon>PX clade</taxon>
        <taxon>Xanthophyceae</taxon>
        <taxon>Tribonematales</taxon>
        <taxon>Tribonemataceae</taxon>
        <taxon>Tribonema</taxon>
    </lineage>
</organism>